<dbReference type="GO" id="GO:0016787">
    <property type="term" value="F:hydrolase activity"/>
    <property type="evidence" value="ECO:0007669"/>
    <property type="project" value="UniProtKB-KW"/>
</dbReference>
<evidence type="ECO:0000313" key="11">
    <source>
        <dbReference type="Proteomes" id="UP000078492"/>
    </source>
</evidence>
<evidence type="ECO:0000256" key="8">
    <source>
        <dbReference type="ARBA" id="ARBA00022932"/>
    </source>
</evidence>
<dbReference type="GO" id="GO:0003964">
    <property type="term" value="F:RNA-directed DNA polymerase activity"/>
    <property type="evidence" value="ECO:0007669"/>
    <property type="project" value="UniProtKB-KW"/>
</dbReference>
<dbReference type="InterPro" id="IPR039537">
    <property type="entry name" value="Retrotran_Ty1/copia-like"/>
</dbReference>
<keyword evidence="4" id="KW-0378">Hydrolase</keyword>
<dbReference type="GO" id="GO:0046872">
    <property type="term" value="F:metal ion binding"/>
    <property type="evidence" value="ECO:0007669"/>
    <property type="project" value="UniProtKB-KW"/>
</dbReference>
<keyword evidence="5" id="KW-0460">Magnesium</keyword>
<feature type="non-terminal residue" evidence="10">
    <location>
        <position position="1"/>
    </location>
</feature>
<evidence type="ECO:0000256" key="6">
    <source>
        <dbReference type="ARBA" id="ARBA00022908"/>
    </source>
</evidence>
<organism evidence="10 11">
    <name type="scientific">Trachymyrmex cornetzi</name>
    <dbReference type="NCBI Taxonomy" id="471704"/>
    <lineage>
        <taxon>Eukaryota</taxon>
        <taxon>Metazoa</taxon>
        <taxon>Ecdysozoa</taxon>
        <taxon>Arthropoda</taxon>
        <taxon>Hexapoda</taxon>
        <taxon>Insecta</taxon>
        <taxon>Pterygota</taxon>
        <taxon>Neoptera</taxon>
        <taxon>Endopterygota</taxon>
        <taxon>Hymenoptera</taxon>
        <taxon>Apocrita</taxon>
        <taxon>Aculeata</taxon>
        <taxon>Formicoidea</taxon>
        <taxon>Formicidae</taxon>
        <taxon>Myrmicinae</taxon>
        <taxon>Trachymyrmex</taxon>
    </lineage>
</organism>
<evidence type="ECO:0000256" key="3">
    <source>
        <dbReference type="ARBA" id="ARBA00022759"/>
    </source>
</evidence>
<keyword evidence="9" id="KW-0233">DNA recombination</keyword>
<dbReference type="GO" id="GO:0003676">
    <property type="term" value="F:nucleic acid binding"/>
    <property type="evidence" value="ECO:0007669"/>
    <property type="project" value="InterPro"/>
</dbReference>
<keyword evidence="8" id="KW-0548">Nucleotidyltransferase</keyword>
<keyword evidence="1" id="KW-0540">Nuclease</keyword>
<evidence type="ECO:0000256" key="9">
    <source>
        <dbReference type="ARBA" id="ARBA00023172"/>
    </source>
</evidence>
<evidence type="ECO:0000256" key="1">
    <source>
        <dbReference type="ARBA" id="ARBA00022722"/>
    </source>
</evidence>
<reference evidence="10 11" key="1">
    <citation type="submission" date="2015-09" db="EMBL/GenBank/DDBJ databases">
        <title>Trachymyrmex cornetzi WGS genome.</title>
        <authorList>
            <person name="Nygaard S."/>
            <person name="Hu H."/>
            <person name="Boomsma J."/>
            <person name="Zhang G."/>
        </authorList>
    </citation>
    <scope>NUCLEOTIDE SEQUENCE [LARGE SCALE GENOMIC DNA]</scope>
    <source>
        <strain evidence="10">Tcor2-1</strain>
        <tissue evidence="10">Whole body</tissue>
    </source>
</reference>
<proteinExistence type="predicted"/>
<dbReference type="EMBL" id="KQ979307">
    <property type="protein sequence ID" value="KYN21976.1"/>
    <property type="molecule type" value="Genomic_DNA"/>
</dbReference>
<dbReference type="STRING" id="471704.A0A151JA99"/>
<evidence type="ECO:0000256" key="7">
    <source>
        <dbReference type="ARBA" id="ARBA00022918"/>
    </source>
</evidence>
<dbReference type="GO" id="GO:0006310">
    <property type="term" value="P:DNA recombination"/>
    <property type="evidence" value="ECO:0007669"/>
    <property type="project" value="UniProtKB-KW"/>
</dbReference>
<dbReference type="PANTHER" id="PTHR42648:SF11">
    <property type="entry name" value="TRANSPOSON TY4-P GAG-POL POLYPROTEIN"/>
    <property type="match status" value="1"/>
</dbReference>
<dbReference type="Proteomes" id="UP000078492">
    <property type="component" value="Unassembled WGS sequence"/>
</dbReference>
<gene>
    <name evidence="10" type="ORF">ALC57_05639</name>
</gene>
<name>A0A151JA99_9HYME</name>
<accession>A0A151JA99</accession>
<keyword evidence="2" id="KW-0479">Metal-binding</keyword>
<dbReference type="GO" id="GO:0004519">
    <property type="term" value="F:endonuclease activity"/>
    <property type="evidence" value="ECO:0007669"/>
    <property type="project" value="UniProtKB-KW"/>
</dbReference>
<evidence type="ECO:0000313" key="10">
    <source>
        <dbReference type="EMBL" id="KYN21976.1"/>
    </source>
</evidence>
<dbReference type="Gene3D" id="3.30.420.10">
    <property type="entry name" value="Ribonuclease H-like superfamily/Ribonuclease H"/>
    <property type="match status" value="1"/>
</dbReference>
<keyword evidence="11" id="KW-1185">Reference proteome</keyword>
<dbReference type="GO" id="GO:0015074">
    <property type="term" value="P:DNA integration"/>
    <property type="evidence" value="ECO:0007669"/>
    <property type="project" value="UniProtKB-KW"/>
</dbReference>
<keyword evidence="6" id="KW-0229">DNA integration</keyword>
<protein>
    <submittedName>
        <fullName evidence="10">Copia protein</fullName>
    </submittedName>
</protein>
<dbReference type="AlphaFoldDB" id="A0A151JA99"/>
<dbReference type="InterPro" id="IPR036397">
    <property type="entry name" value="RNaseH_sf"/>
</dbReference>
<keyword evidence="7" id="KW-0695">RNA-directed DNA polymerase</keyword>
<evidence type="ECO:0000256" key="4">
    <source>
        <dbReference type="ARBA" id="ARBA00022801"/>
    </source>
</evidence>
<sequence length="85" mass="10004">LIFDSKMKKKLWGEALYTSTYLLHRSPTSTTDYTPIEMWEHNKPNLSRLQLFGCAAYAKVLNPLKKLDEREKCIFFLYAPVGYRL</sequence>
<evidence type="ECO:0000256" key="2">
    <source>
        <dbReference type="ARBA" id="ARBA00022723"/>
    </source>
</evidence>
<dbReference type="PANTHER" id="PTHR42648">
    <property type="entry name" value="TRANSPOSASE, PUTATIVE-RELATED"/>
    <property type="match status" value="1"/>
</dbReference>
<keyword evidence="8" id="KW-0239">DNA-directed DNA polymerase</keyword>
<keyword evidence="8" id="KW-0808">Transferase</keyword>
<keyword evidence="3" id="KW-0255">Endonuclease</keyword>
<evidence type="ECO:0000256" key="5">
    <source>
        <dbReference type="ARBA" id="ARBA00022842"/>
    </source>
</evidence>
<dbReference type="GO" id="GO:0003887">
    <property type="term" value="F:DNA-directed DNA polymerase activity"/>
    <property type="evidence" value="ECO:0007669"/>
    <property type="project" value="UniProtKB-KW"/>
</dbReference>